<dbReference type="InterPro" id="IPR000843">
    <property type="entry name" value="HTH_LacI"/>
</dbReference>
<dbReference type="EMBL" id="JACHIO010000009">
    <property type="protein sequence ID" value="MBB5064244.1"/>
    <property type="molecule type" value="Genomic_DNA"/>
</dbReference>
<dbReference type="CDD" id="cd06267">
    <property type="entry name" value="PBP1_LacI_sugar_binding-like"/>
    <property type="match status" value="1"/>
</dbReference>
<dbReference type="Gene3D" id="1.10.260.40">
    <property type="entry name" value="lambda repressor-like DNA-binding domains"/>
    <property type="match status" value="1"/>
</dbReference>
<dbReference type="CDD" id="cd01392">
    <property type="entry name" value="HTH_LacI"/>
    <property type="match status" value="1"/>
</dbReference>
<evidence type="ECO:0000256" key="3">
    <source>
        <dbReference type="ARBA" id="ARBA00023163"/>
    </source>
</evidence>
<accession>A0A7W7ZR25</accession>
<dbReference type="InterPro" id="IPR028082">
    <property type="entry name" value="Peripla_BP_I"/>
</dbReference>
<gene>
    <name evidence="5" type="ORF">HDF15_002595</name>
</gene>
<dbReference type="Gene3D" id="3.40.50.2300">
    <property type="match status" value="2"/>
</dbReference>
<dbReference type="RefSeq" id="WP_184255975.1">
    <property type="nucleotide sequence ID" value="NZ_JACHIO010000009.1"/>
</dbReference>
<evidence type="ECO:0000256" key="2">
    <source>
        <dbReference type="ARBA" id="ARBA00023125"/>
    </source>
</evidence>
<dbReference type="SUPFAM" id="SSF53822">
    <property type="entry name" value="Periplasmic binding protein-like I"/>
    <property type="match status" value="1"/>
</dbReference>
<comment type="caution">
    <text evidence="5">The sequence shown here is derived from an EMBL/GenBank/DDBJ whole genome shotgun (WGS) entry which is preliminary data.</text>
</comment>
<dbReference type="PROSITE" id="PS50932">
    <property type="entry name" value="HTH_LACI_2"/>
    <property type="match status" value="1"/>
</dbReference>
<evidence type="ECO:0000259" key="4">
    <source>
        <dbReference type="PROSITE" id="PS50932"/>
    </source>
</evidence>
<evidence type="ECO:0000256" key="1">
    <source>
        <dbReference type="ARBA" id="ARBA00023015"/>
    </source>
</evidence>
<reference evidence="5 6" key="1">
    <citation type="submission" date="2020-08" db="EMBL/GenBank/DDBJ databases">
        <title>Genomic Encyclopedia of Type Strains, Phase IV (KMG-V): Genome sequencing to study the core and pangenomes of soil and plant-associated prokaryotes.</title>
        <authorList>
            <person name="Whitman W."/>
        </authorList>
    </citation>
    <scope>NUCLEOTIDE SEQUENCE [LARGE SCALE GENOMIC DNA]</scope>
    <source>
        <strain evidence="5 6">X5P3</strain>
    </source>
</reference>
<keyword evidence="2" id="KW-0238">DNA-binding</keyword>
<dbReference type="SMART" id="SM00354">
    <property type="entry name" value="HTH_LACI"/>
    <property type="match status" value="1"/>
</dbReference>
<dbReference type="PANTHER" id="PTHR30146">
    <property type="entry name" value="LACI-RELATED TRANSCRIPTIONAL REPRESSOR"/>
    <property type="match status" value="1"/>
</dbReference>
<dbReference type="PANTHER" id="PTHR30146:SF109">
    <property type="entry name" value="HTH-TYPE TRANSCRIPTIONAL REGULATOR GALS"/>
    <property type="match status" value="1"/>
</dbReference>
<dbReference type="AlphaFoldDB" id="A0A7W7ZR25"/>
<sequence>MKRSQSTPKSEAARKIDIRGVAAKARVSIATVSRTINHVPTVDPVLAARVWSAVAELNYFPNTQARALVSGKSKLLGLIVSEITNPFFPELIQEFEQVAVERGYEIMIGSTNYEKKTIEQCARRMLERKVDGVAVMTFGIEEVLFERFAVDNIPVVFIDAAPSRPLSSVLTVDYRTGIYEGVQHLAVLGHRKIGFITGPLRLRSAEARKAAFLDCLRSTGLKADPAWIIEGDHTLDGGRDAMQKILALPQWPTAIMCSNDMTAIGVQHALFEAKLKVPDDFSLVGFDDIHLAEYTIPPLTTVRMSCKDLALRAVNDLLSHLQDSPAKPEAPSKIITRLIVRQTTGLPKDALADLPGKSTRKKNRE</sequence>
<dbReference type="InterPro" id="IPR010982">
    <property type="entry name" value="Lambda_DNA-bd_dom_sf"/>
</dbReference>
<name>A0A7W7ZR25_9BACT</name>
<proteinExistence type="predicted"/>
<protein>
    <submittedName>
        <fullName evidence="5">LacI family transcriptional regulator</fullName>
    </submittedName>
</protein>
<dbReference type="GO" id="GO:0003700">
    <property type="term" value="F:DNA-binding transcription factor activity"/>
    <property type="evidence" value="ECO:0007669"/>
    <property type="project" value="TreeGrafter"/>
</dbReference>
<feature type="domain" description="HTH lacI-type" evidence="4">
    <location>
        <begin position="21"/>
        <end position="70"/>
    </location>
</feature>
<dbReference type="Pfam" id="PF13377">
    <property type="entry name" value="Peripla_BP_3"/>
    <property type="match status" value="1"/>
</dbReference>
<keyword evidence="3" id="KW-0804">Transcription</keyword>
<dbReference type="Pfam" id="PF00356">
    <property type="entry name" value="LacI"/>
    <property type="match status" value="1"/>
</dbReference>
<evidence type="ECO:0000313" key="6">
    <source>
        <dbReference type="Proteomes" id="UP000584867"/>
    </source>
</evidence>
<keyword evidence="1" id="KW-0805">Transcription regulation</keyword>
<organism evidence="5 6">
    <name type="scientific">Granulicella mallensis</name>
    <dbReference type="NCBI Taxonomy" id="940614"/>
    <lineage>
        <taxon>Bacteria</taxon>
        <taxon>Pseudomonadati</taxon>
        <taxon>Acidobacteriota</taxon>
        <taxon>Terriglobia</taxon>
        <taxon>Terriglobales</taxon>
        <taxon>Acidobacteriaceae</taxon>
        <taxon>Granulicella</taxon>
    </lineage>
</organism>
<dbReference type="SUPFAM" id="SSF47413">
    <property type="entry name" value="lambda repressor-like DNA-binding domains"/>
    <property type="match status" value="1"/>
</dbReference>
<dbReference type="GO" id="GO:0000976">
    <property type="term" value="F:transcription cis-regulatory region binding"/>
    <property type="evidence" value="ECO:0007669"/>
    <property type="project" value="TreeGrafter"/>
</dbReference>
<dbReference type="Proteomes" id="UP000584867">
    <property type="component" value="Unassembled WGS sequence"/>
</dbReference>
<evidence type="ECO:0000313" key="5">
    <source>
        <dbReference type="EMBL" id="MBB5064244.1"/>
    </source>
</evidence>
<dbReference type="InterPro" id="IPR046335">
    <property type="entry name" value="LacI/GalR-like_sensor"/>
</dbReference>